<reference evidence="1" key="1">
    <citation type="submission" date="2020-07" db="EMBL/GenBank/DDBJ databases">
        <authorList>
            <person name="Lin J."/>
        </authorList>
    </citation>
    <scope>NUCLEOTIDE SEQUENCE</scope>
</reference>
<gene>
    <name evidence="1" type="ORF">CB5_LOCUS16120</name>
</gene>
<dbReference type="EMBL" id="LR862150">
    <property type="protein sequence ID" value="CAD1832909.1"/>
    <property type="molecule type" value="Genomic_DNA"/>
</dbReference>
<evidence type="ECO:0000313" key="1">
    <source>
        <dbReference type="EMBL" id="CAD1832909.1"/>
    </source>
</evidence>
<sequence>MARSPRRVAIEASRIFEADSQQLPSTREGWEVTRSSHFSNLWLDSKDLRLQGKRNAGVDLRENEVDVDAEEPYAGMIDDAPFQDFINKQVPRSGNLNRGRVEPPYGGFVGIQRSRAGHVALVLVTMRPHMGLLSWGSVRADGLVANCVDLVNLKILEMGSCACNAPNRPYFEPIGCLSDGDLGGVDYPQDSECNVKPIGVGENIAGSELVEVIATNPMADCLKLVEATSTVSQHPTHVFELPPPSRKSSRLAKEVNETMMDKAISLRPLLREGMVRE</sequence>
<organism evidence="1">
    <name type="scientific">Ananas comosus var. bracteatus</name>
    <name type="common">red pineapple</name>
    <dbReference type="NCBI Taxonomy" id="296719"/>
    <lineage>
        <taxon>Eukaryota</taxon>
        <taxon>Viridiplantae</taxon>
        <taxon>Streptophyta</taxon>
        <taxon>Embryophyta</taxon>
        <taxon>Tracheophyta</taxon>
        <taxon>Spermatophyta</taxon>
        <taxon>Magnoliopsida</taxon>
        <taxon>Liliopsida</taxon>
        <taxon>Poales</taxon>
        <taxon>Bromeliaceae</taxon>
        <taxon>Bromelioideae</taxon>
        <taxon>Ananas</taxon>
    </lineage>
</organism>
<protein>
    <submittedName>
        <fullName evidence="1">Uncharacterized protein</fullName>
    </submittedName>
</protein>
<accession>A0A6V7PPY0</accession>
<proteinExistence type="predicted"/>
<name>A0A6V7PPY0_ANACO</name>
<dbReference type="AlphaFoldDB" id="A0A6V7PPY0"/>